<dbReference type="EMBL" id="BPLQ01013133">
    <property type="protein sequence ID" value="GIY70116.1"/>
    <property type="molecule type" value="Genomic_DNA"/>
</dbReference>
<accession>A0AAV4VI72</accession>
<keyword evidence="2" id="KW-1185">Reference proteome</keyword>
<evidence type="ECO:0000313" key="1">
    <source>
        <dbReference type="EMBL" id="GIY70116.1"/>
    </source>
</evidence>
<sequence length="9" mass="1125">WSQESFIKT</sequence>
<organism evidence="1 2">
    <name type="scientific">Caerostris darwini</name>
    <dbReference type="NCBI Taxonomy" id="1538125"/>
    <lineage>
        <taxon>Eukaryota</taxon>
        <taxon>Metazoa</taxon>
        <taxon>Ecdysozoa</taxon>
        <taxon>Arthropoda</taxon>
        <taxon>Chelicerata</taxon>
        <taxon>Arachnida</taxon>
        <taxon>Araneae</taxon>
        <taxon>Araneomorphae</taxon>
        <taxon>Entelegynae</taxon>
        <taxon>Araneoidea</taxon>
        <taxon>Araneidae</taxon>
        <taxon>Caerostris</taxon>
    </lineage>
</organism>
<name>A0AAV4VI72_9ARAC</name>
<proteinExistence type="predicted"/>
<evidence type="ECO:0000313" key="2">
    <source>
        <dbReference type="Proteomes" id="UP001054837"/>
    </source>
</evidence>
<protein>
    <submittedName>
        <fullName evidence="1">Uncharacterized protein</fullName>
    </submittedName>
</protein>
<reference evidence="1 2" key="1">
    <citation type="submission" date="2021-06" db="EMBL/GenBank/DDBJ databases">
        <title>Caerostris darwini draft genome.</title>
        <authorList>
            <person name="Kono N."/>
            <person name="Arakawa K."/>
        </authorList>
    </citation>
    <scope>NUCLEOTIDE SEQUENCE [LARGE SCALE GENOMIC DNA]</scope>
</reference>
<dbReference type="Proteomes" id="UP001054837">
    <property type="component" value="Unassembled WGS sequence"/>
</dbReference>
<feature type="non-terminal residue" evidence="1">
    <location>
        <position position="1"/>
    </location>
</feature>
<gene>
    <name evidence="1" type="ORF">CDAR_541041</name>
</gene>
<comment type="caution">
    <text evidence="1">The sequence shown here is derived from an EMBL/GenBank/DDBJ whole genome shotgun (WGS) entry which is preliminary data.</text>
</comment>